<feature type="region of interest" description="Disordered" evidence="1">
    <location>
        <begin position="1"/>
        <end position="22"/>
    </location>
</feature>
<evidence type="ECO:0008006" key="4">
    <source>
        <dbReference type="Google" id="ProtNLM"/>
    </source>
</evidence>
<evidence type="ECO:0000256" key="1">
    <source>
        <dbReference type="SAM" id="MobiDB-lite"/>
    </source>
</evidence>
<dbReference type="AlphaFoldDB" id="A0A8E2EB55"/>
<feature type="compositionally biased region" description="Low complexity" evidence="1">
    <location>
        <begin position="1"/>
        <end position="17"/>
    </location>
</feature>
<sequence length="366" mass="41999">MIVSAQAAATSTTKSQAEGSDETHEICVTYAENRTELVQHAGHTGGHHCWLTESFKTLVTPRPATEESETRSGLLTLPRELRDQIFGYLIPFPSRAYRPGLQTCVRHASVVGNPWRFENFEYNPSVPKWLRLDSTLLLINSQIKEECLQAYLRRSNLKLHTELQNTNEDELRFTYSPHLFSLPFLRYVSRLHLSVNWFRNIAADDMCDEAYITSVLLQTIDSLLETLQCIQVIELSIAFFWKSKGRNVVFSLEDSCNLMDVFVDYAEAKWLNRLGVKSHGTRAQNLDGEVGMKIYAKRGHRKQRTVKMDMIVSITLGISMKEQKPSLKATQKFDGALPQLPTLQSKPSVLSNITRMWWWNRKDLML</sequence>
<gene>
    <name evidence="2" type="ORF">K432DRAFT_382106</name>
</gene>
<reference evidence="2 3" key="1">
    <citation type="journal article" date="2016" name="Nat. Commun.">
        <title>Ectomycorrhizal ecology is imprinted in the genome of the dominant symbiotic fungus Cenococcum geophilum.</title>
        <authorList>
            <consortium name="DOE Joint Genome Institute"/>
            <person name="Peter M."/>
            <person name="Kohler A."/>
            <person name="Ohm R.A."/>
            <person name="Kuo A."/>
            <person name="Krutzmann J."/>
            <person name="Morin E."/>
            <person name="Arend M."/>
            <person name="Barry K.W."/>
            <person name="Binder M."/>
            <person name="Choi C."/>
            <person name="Clum A."/>
            <person name="Copeland A."/>
            <person name="Grisel N."/>
            <person name="Haridas S."/>
            <person name="Kipfer T."/>
            <person name="LaButti K."/>
            <person name="Lindquist E."/>
            <person name="Lipzen A."/>
            <person name="Maire R."/>
            <person name="Meier B."/>
            <person name="Mihaltcheva S."/>
            <person name="Molinier V."/>
            <person name="Murat C."/>
            <person name="Poggeler S."/>
            <person name="Quandt C.A."/>
            <person name="Sperisen C."/>
            <person name="Tritt A."/>
            <person name="Tisserant E."/>
            <person name="Crous P.W."/>
            <person name="Henrissat B."/>
            <person name="Nehls U."/>
            <person name="Egli S."/>
            <person name="Spatafora J.W."/>
            <person name="Grigoriev I.V."/>
            <person name="Martin F.M."/>
        </authorList>
    </citation>
    <scope>NUCLEOTIDE SEQUENCE [LARGE SCALE GENOMIC DNA]</scope>
    <source>
        <strain evidence="2 3">CBS 459.81</strain>
    </source>
</reference>
<protein>
    <recommendedName>
        <fullName evidence="4">F-box domain-containing protein</fullName>
    </recommendedName>
</protein>
<evidence type="ECO:0000313" key="3">
    <source>
        <dbReference type="Proteomes" id="UP000250266"/>
    </source>
</evidence>
<organism evidence="2 3">
    <name type="scientific">Lepidopterella palustris CBS 459.81</name>
    <dbReference type="NCBI Taxonomy" id="1314670"/>
    <lineage>
        <taxon>Eukaryota</taxon>
        <taxon>Fungi</taxon>
        <taxon>Dikarya</taxon>
        <taxon>Ascomycota</taxon>
        <taxon>Pezizomycotina</taxon>
        <taxon>Dothideomycetes</taxon>
        <taxon>Pleosporomycetidae</taxon>
        <taxon>Mytilinidiales</taxon>
        <taxon>Argynnaceae</taxon>
        <taxon>Lepidopterella</taxon>
    </lineage>
</organism>
<dbReference type="Proteomes" id="UP000250266">
    <property type="component" value="Unassembled WGS sequence"/>
</dbReference>
<name>A0A8E2EB55_9PEZI</name>
<accession>A0A8E2EB55</accession>
<evidence type="ECO:0000313" key="2">
    <source>
        <dbReference type="EMBL" id="OCK80544.1"/>
    </source>
</evidence>
<dbReference type="EMBL" id="KV744955">
    <property type="protein sequence ID" value="OCK80544.1"/>
    <property type="molecule type" value="Genomic_DNA"/>
</dbReference>
<dbReference type="OrthoDB" id="3672650at2759"/>
<keyword evidence="3" id="KW-1185">Reference proteome</keyword>
<proteinExistence type="predicted"/>